<feature type="region of interest" description="Disordered" evidence="1">
    <location>
        <begin position="256"/>
        <end position="275"/>
    </location>
</feature>
<dbReference type="AlphaFoldDB" id="A0AAD5T6J5"/>
<feature type="compositionally biased region" description="Low complexity" evidence="1">
    <location>
        <begin position="121"/>
        <end position="131"/>
    </location>
</feature>
<sequence length="869" mass="93877">MSNSKTPKEVSNLSRSSKHGSKSSLPLSKSKSLSLMPGKTLTPLDDQIPALPVRKVISTQRLTFADTVTNDLDTHTSFQQQIPHSIMKSPNTQNKQVSCVSMETSVGRLNVHRTSSIKKTSTVSQSNNSNTPGLNTAGLNVGGLMPSLSRENSQQRAHSMGSCKEEELTATTTPGLSPKILHRKGANAVFTATRPAAVDERNDTSSFASSDHDGDVGGRFAKNSPSSKRKKSGLATAASPSKIPQRGASLHRKVSLFGGNRRHSTEPSESLYLQSESAPPLDARASVVSVRTSNALKNAHSFGSSMNISTDFLGRILNLYESYKQRVVGTAVYQYVYACVMSTRVQIYLLTVIHTADLLFVVILVGYYNLIHEVLGLLGKVGMATGFVSSQLMAKEYTAKNLIRKGKGITLDKVAVQATAFSPEEGSSLRQLFLTSLFLVEGAMWFLILNMKWTPVSTELGVFPCIPATYPSTPILLSDLSGFLEGDASLSVIYNYGLPLADGLIGGWAAWPLSAPSSKFAVDGIGIVYAYSIACGDLTAAENQTNIPGIQVNLLESQLWTDLYYAEVQILLPAGLHNWDEAAGQVVSQKCVMQYVTGEGDIAFTFFADEWLMVTGGQMNSITLNGGDLSDSIVVTQNMAEQQYFFDDVTPYMGPATKHASTIMTWFSQVFTACTNKTSFPPTQSGSVASLFQWGHSTTNAFTQEIYDVNSTWEGLAGAVGSMSHYLMMQYNGSASTNCSYSGIQQAGVLNIPNAVGTTVLSTVLVSFVLQTMQLILWALTSGGSAATDRVVRILDSPLLLLFYMRRAVTPLVVDVKSGDHSTRAIRAHMGKISVRLGEAKVTRGEPIGTLIISDPRNVLAMSEKREYY</sequence>
<name>A0AAD5T6J5_9FUNG</name>
<reference evidence="2" key="1">
    <citation type="submission" date="2020-05" db="EMBL/GenBank/DDBJ databases">
        <title>Phylogenomic resolution of chytrid fungi.</title>
        <authorList>
            <person name="Stajich J.E."/>
            <person name="Amses K."/>
            <person name="Simmons R."/>
            <person name="Seto K."/>
            <person name="Myers J."/>
            <person name="Bonds A."/>
            <person name="Quandt C.A."/>
            <person name="Barry K."/>
            <person name="Liu P."/>
            <person name="Grigoriev I."/>
            <person name="Longcore J.E."/>
            <person name="James T.Y."/>
        </authorList>
    </citation>
    <scope>NUCLEOTIDE SEQUENCE</scope>
    <source>
        <strain evidence="2">JEL0513</strain>
    </source>
</reference>
<organism evidence="2 3">
    <name type="scientific">Physocladia obscura</name>
    <dbReference type="NCBI Taxonomy" id="109957"/>
    <lineage>
        <taxon>Eukaryota</taxon>
        <taxon>Fungi</taxon>
        <taxon>Fungi incertae sedis</taxon>
        <taxon>Chytridiomycota</taxon>
        <taxon>Chytridiomycota incertae sedis</taxon>
        <taxon>Chytridiomycetes</taxon>
        <taxon>Chytridiales</taxon>
        <taxon>Chytriomycetaceae</taxon>
        <taxon>Physocladia</taxon>
    </lineage>
</organism>
<accession>A0AAD5T6J5</accession>
<proteinExistence type="predicted"/>
<dbReference type="Proteomes" id="UP001211907">
    <property type="component" value="Unassembled WGS sequence"/>
</dbReference>
<evidence type="ECO:0000313" key="3">
    <source>
        <dbReference type="Proteomes" id="UP001211907"/>
    </source>
</evidence>
<gene>
    <name evidence="2" type="ORF">HK100_003807</name>
</gene>
<evidence type="ECO:0000313" key="2">
    <source>
        <dbReference type="EMBL" id="KAJ3134107.1"/>
    </source>
</evidence>
<feature type="region of interest" description="Disordered" evidence="1">
    <location>
        <begin position="121"/>
        <end position="251"/>
    </location>
</feature>
<comment type="caution">
    <text evidence="2">The sequence shown here is derived from an EMBL/GenBank/DDBJ whole genome shotgun (WGS) entry which is preliminary data.</text>
</comment>
<dbReference type="EMBL" id="JADGJH010000198">
    <property type="protein sequence ID" value="KAJ3134107.1"/>
    <property type="molecule type" value="Genomic_DNA"/>
</dbReference>
<protein>
    <submittedName>
        <fullName evidence="2">Uncharacterized protein</fullName>
    </submittedName>
</protein>
<feature type="compositionally biased region" description="Low complexity" evidence="1">
    <location>
        <begin position="22"/>
        <end position="35"/>
    </location>
</feature>
<keyword evidence="3" id="KW-1185">Reference proteome</keyword>
<evidence type="ECO:0000256" key="1">
    <source>
        <dbReference type="SAM" id="MobiDB-lite"/>
    </source>
</evidence>
<feature type="region of interest" description="Disordered" evidence="1">
    <location>
        <begin position="1"/>
        <end position="41"/>
    </location>
</feature>